<dbReference type="RefSeq" id="WP_007322692.1">
    <property type="nucleotide sequence ID" value="NZ_BAEE01000061.1"/>
</dbReference>
<evidence type="ECO:0000256" key="1">
    <source>
        <dbReference type="ARBA" id="ARBA00022603"/>
    </source>
</evidence>
<evidence type="ECO:0000256" key="3">
    <source>
        <dbReference type="ARBA" id="ARBA00022691"/>
    </source>
</evidence>
<accession>G7H442</accession>
<keyword evidence="1 4" id="KW-0489">Methyltransferase</keyword>
<dbReference type="PANTHER" id="PTHR43167:SF1">
    <property type="entry name" value="PUTATIVE (AFU_ORTHOLOGUE AFUA_6G01830)-RELATED"/>
    <property type="match status" value="1"/>
</dbReference>
<organism evidence="4 5">
    <name type="scientific">Gordonia araii NBRC 100433</name>
    <dbReference type="NCBI Taxonomy" id="1073574"/>
    <lineage>
        <taxon>Bacteria</taxon>
        <taxon>Bacillati</taxon>
        <taxon>Actinomycetota</taxon>
        <taxon>Actinomycetes</taxon>
        <taxon>Mycobacteriales</taxon>
        <taxon>Gordoniaceae</taxon>
        <taxon>Gordonia</taxon>
    </lineage>
</organism>
<evidence type="ECO:0000313" key="5">
    <source>
        <dbReference type="Proteomes" id="UP000035088"/>
    </source>
</evidence>
<dbReference type="SUPFAM" id="SSF53335">
    <property type="entry name" value="S-adenosyl-L-methionine-dependent methyltransferases"/>
    <property type="match status" value="1"/>
</dbReference>
<sequence length="215" mass="23038">MDAEQLWTRTDEYLTRTVADDAADFDFIRQAQADGGLPDIAVSPNEGKFLYLLARIGNVRRALEVGTLGGYSTAWLAKAVGADGLVVSLESEREHADVAAASLRTAGLADRVEVLVGAALETLPTVTGPFDLVFLDADKANNPNYLEWSLRLTKPGAIIVVDNVVRRIEEESPDGDGTRRTLEILGSDPRLDATALQTVGVKGWDGFAVAVVRGT</sequence>
<dbReference type="InterPro" id="IPR029063">
    <property type="entry name" value="SAM-dependent_MTases_sf"/>
</dbReference>
<keyword evidence="5" id="KW-1185">Reference proteome</keyword>
<proteinExistence type="predicted"/>
<dbReference type="OrthoDB" id="9801363at2"/>
<dbReference type="Pfam" id="PF01596">
    <property type="entry name" value="Methyltransf_3"/>
    <property type="match status" value="1"/>
</dbReference>
<gene>
    <name evidence="4" type="ORF">GOARA_061_00560</name>
</gene>
<reference evidence="4 5" key="1">
    <citation type="submission" date="2011-11" db="EMBL/GenBank/DDBJ databases">
        <title>Whole genome shotgun sequence of Gordonia araii NBRC 100433.</title>
        <authorList>
            <person name="Yoshida Y."/>
            <person name="Hosoyama A."/>
            <person name="Tsuchikane K."/>
            <person name="Katsumata H."/>
            <person name="Yamazaki S."/>
            <person name="Fujita N."/>
        </authorList>
    </citation>
    <scope>NUCLEOTIDE SEQUENCE [LARGE SCALE GENOMIC DNA]</scope>
    <source>
        <strain evidence="4 5">NBRC 100433</strain>
    </source>
</reference>
<dbReference type="EMBL" id="BAEE01000061">
    <property type="protein sequence ID" value="GAB10617.1"/>
    <property type="molecule type" value="Genomic_DNA"/>
</dbReference>
<dbReference type="Gene3D" id="3.40.50.150">
    <property type="entry name" value="Vaccinia Virus protein VP39"/>
    <property type="match status" value="1"/>
</dbReference>
<protein>
    <submittedName>
        <fullName evidence="4">Putative methyltransferase</fullName>
    </submittedName>
</protein>
<dbReference type="InterPro" id="IPR002935">
    <property type="entry name" value="SAM_O-MeTrfase"/>
</dbReference>
<dbReference type="PANTHER" id="PTHR43167">
    <property type="entry name" value="PUTATIVE (AFU_ORTHOLOGUE AFUA_6G01830)-RELATED"/>
    <property type="match status" value="1"/>
</dbReference>
<dbReference type="AlphaFoldDB" id="G7H442"/>
<evidence type="ECO:0000256" key="2">
    <source>
        <dbReference type="ARBA" id="ARBA00022679"/>
    </source>
</evidence>
<keyword evidence="2 4" id="KW-0808">Transferase</keyword>
<name>G7H442_9ACTN</name>
<dbReference type="PROSITE" id="PS51682">
    <property type="entry name" value="SAM_OMT_I"/>
    <property type="match status" value="1"/>
</dbReference>
<dbReference type="Proteomes" id="UP000035088">
    <property type="component" value="Unassembled WGS sequence"/>
</dbReference>
<evidence type="ECO:0000313" key="4">
    <source>
        <dbReference type="EMBL" id="GAB10617.1"/>
    </source>
</evidence>
<keyword evidence="3" id="KW-0949">S-adenosyl-L-methionine</keyword>
<dbReference type="CDD" id="cd02440">
    <property type="entry name" value="AdoMet_MTases"/>
    <property type="match status" value="1"/>
</dbReference>
<dbReference type="STRING" id="1073574.GOARA_061_00560"/>
<dbReference type="GO" id="GO:0032259">
    <property type="term" value="P:methylation"/>
    <property type="evidence" value="ECO:0007669"/>
    <property type="project" value="UniProtKB-KW"/>
</dbReference>
<comment type="caution">
    <text evidence="4">The sequence shown here is derived from an EMBL/GenBank/DDBJ whole genome shotgun (WGS) entry which is preliminary data.</text>
</comment>
<dbReference type="GO" id="GO:0008171">
    <property type="term" value="F:O-methyltransferase activity"/>
    <property type="evidence" value="ECO:0007669"/>
    <property type="project" value="InterPro"/>
</dbReference>